<feature type="signal peptide" evidence="1">
    <location>
        <begin position="1"/>
        <end position="18"/>
    </location>
</feature>
<keyword evidence="1" id="KW-0732">Signal</keyword>
<evidence type="ECO:0000313" key="3">
    <source>
        <dbReference type="Proteomes" id="UP000230002"/>
    </source>
</evidence>
<reference evidence="2 3" key="1">
    <citation type="journal article" date="2015" name="Sci. Rep.">
        <title>Chromosome-level genome map provides insights into diverse defense mechanisms in the medicinal fungus Ganoderma sinense.</title>
        <authorList>
            <person name="Zhu Y."/>
            <person name="Xu J."/>
            <person name="Sun C."/>
            <person name="Zhou S."/>
            <person name="Xu H."/>
            <person name="Nelson D.R."/>
            <person name="Qian J."/>
            <person name="Song J."/>
            <person name="Luo H."/>
            <person name="Xiang L."/>
            <person name="Li Y."/>
            <person name="Xu Z."/>
            <person name="Ji A."/>
            <person name="Wang L."/>
            <person name="Lu S."/>
            <person name="Hayward A."/>
            <person name="Sun W."/>
            <person name="Li X."/>
            <person name="Schwartz D.C."/>
            <person name="Wang Y."/>
            <person name="Chen S."/>
        </authorList>
    </citation>
    <scope>NUCLEOTIDE SEQUENCE [LARGE SCALE GENOMIC DNA]</scope>
    <source>
        <strain evidence="2 3">ZZ0214-1</strain>
    </source>
</reference>
<name>A0A2G8S250_9APHY</name>
<keyword evidence="3" id="KW-1185">Reference proteome</keyword>
<protein>
    <recommendedName>
        <fullName evidence="4">Transporter</fullName>
    </recommendedName>
</protein>
<sequence>MTVVVVVFVRSSLAVSHSSSCSRRGGVLLLAACSEQRVVGRWPLVESMFVCVDPPTQCSFSSTSIHPSIHPSFLPTKPPPYAALSTIVLLEPSRLPMVAIDLS</sequence>
<evidence type="ECO:0008006" key="4">
    <source>
        <dbReference type="Google" id="ProtNLM"/>
    </source>
</evidence>
<accession>A0A2G8S250</accession>
<dbReference type="EMBL" id="AYKW01000034">
    <property type="protein sequence ID" value="PIL27831.1"/>
    <property type="molecule type" value="Genomic_DNA"/>
</dbReference>
<dbReference type="Proteomes" id="UP000230002">
    <property type="component" value="Unassembled WGS sequence"/>
</dbReference>
<comment type="caution">
    <text evidence="2">The sequence shown here is derived from an EMBL/GenBank/DDBJ whole genome shotgun (WGS) entry which is preliminary data.</text>
</comment>
<proteinExistence type="predicted"/>
<evidence type="ECO:0000256" key="1">
    <source>
        <dbReference type="SAM" id="SignalP"/>
    </source>
</evidence>
<dbReference type="AlphaFoldDB" id="A0A2G8S250"/>
<organism evidence="2 3">
    <name type="scientific">Ganoderma sinense ZZ0214-1</name>
    <dbReference type="NCBI Taxonomy" id="1077348"/>
    <lineage>
        <taxon>Eukaryota</taxon>
        <taxon>Fungi</taxon>
        <taxon>Dikarya</taxon>
        <taxon>Basidiomycota</taxon>
        <taxon>Agaricomycotina</taxon>
        <taxon>Agaricomycetes</taxon>
        <taxon>Polyporales</taxon>
        <taxon>Polyporaceae</taxon>
        <taxon>Ganoderma</taxon>
    </lineage>
</organism>
<evidence type="ECO:0000313" key="2">
    <source>
        <dbReference type="EMBL" id="PIL27831.1"/>
    </source>
</evidence>
<feature type="chain" id="PRO_5013607409" description="Transporter" evidence="1">
    <location>
        <begin position="19"/>
        <end position="103"/>
    </location>
</feature>
<gene>
    <name evidence="2" type="ORF">GSI_10985</name>
</gene>